<gene>
    <name evidence="1" type="ORF">SPI_03629</name>
</gene>
<keyword evidence="2" id="KW-1185">Reference proteome</keyword>
<dbReference type="Proteomes" id="UP000076874">
    <property type="component" value="Unassembled WGS sequence"/>
</dbReference>
<evidence type="ECO:0000313" key="1">
    <source>
        <dbReference type="EMBL" id="OAA63466.1"/>
    </source>
</evidence>
<evidence type="ECO:0000313" key="2">
    <source>
        <dbReference type="Proteomes" id="UP000076874"/>
    </source>
</evidence>
<dbReference type="EMBL" id="AZHD01000005">
    <property type="protein sequence ID" value="OAA63466.1"/>
    <property type="molecule type" value="Genomic_DNA"/>
</dbReference>
<organism evidence="1 2">
    <name type="scientific">Niveomyces insectorum RCEF 264</name>
    <dbReference type="NCBI Taxonomy" id="1081102"/>
    <lineage>
        <taxon>Eukaryota</taxon>
        <taxon>Fungi</taxon>
        <taxon>Dikarya</taxon>
        <taxon>Ascomycota</taxon>
        <taxon>Pezizomycotina</taxon>
        <taxon>Sordariomycetes</taxon>
        <taxon>Hypocreomycetidae</taxon>
        <taxon>Hypocreales</taxon>
        <taxon>Cordycipitaceae</taxon>
        <taxon>Niveomyces</taxon>
    </lineage>
</organism>
<name>A0A167W8G8_9HYPO</name>
<dbReference type="AlphaFoldDB" id="A0A167W8G8"/>
<accession>A0A167W8G8</accession>
<sequence>MAKLTAQLINQGLITLDHVISNQELLMSVAPIRIMVTGGVLAVLRLHVRSATEDVDFILDPNVDAAEEYRAEFFQAINTVSDAVEGLPTGWLNDHVRVFIPTDKRMELFLSSVDQNIVIYKGENLVVYASKLDWALESKLARIETLKPGHDKRNTDISDAVEMIRLMIEANGDEQPISREYLNGLNFSNQSGQPNENAITAVASAYEQKYGKKGIV</sequence>
<protein>
    <submittedName>
        <fullName evidence="1">Uncharacterized protein</fullName>
    </submittedName>
</protein>
<dbReference type="STRING" id="1081102.A0A167W8G8"/>
<dbReference type="OrthoDB" id="4866848at2759"/>
<reference evidence="1 2" key="1">
    <citation type="journal article" date="2016" name="Genome Biol. Evol.">
        <title>Divergent and convergent evolution of fungal pathogenicity.</title>
        <authorList>
            <person name="Shang Y."/>
            <person name="Xiao G."/>
            <person name="Zheng P."/>
            <person name="Cen K."/>
            <person name="Zhan S."/>
            <person name="Wang C."/>
        </authorList>
    </citation>
    <scope>NUCLEOTIDE SEQUENCE [LARGE SCALE GENOMIC DNA]</scope>
    <source>
        <strain evidence="1 2">RCEF 264</strain>
    </source>
</reference>
<proteinExistence type="predicted"/>
<comment type="caution">
    <text evidence="1">The sequence shown here is derived from an EMBL/GenBank/DDBJ whole genome shotgun (WGS) entry which is preliminary data.</text>
</comment>